<evidence type="ECO:0000313" key="2">
    <source>
        <dbReference type="Proteomes" id="UP000009230"/>
    </source>
</evidence>
<organism evidence="1 2">
    <name type="scientific">Marinomonas posidonica (strain CECT 7376 / NCIMB 14433 / IVIA-Po-181)</name>
    <dbReference type="NCBI Taxonomy" id="491952"/>
    <lineage>
        <taxon>Bacteria</taxon>
        <taxon>Pseudomonadati</taxon>
        <taxon>Pseudomonadota</taxon>
        <taxon>Gammaproteobacteria</taxon>
        <taxon>Oceanospirillales</taxon>
        <taxon>Oceanospirillaceae</taxon>
        <taxon>Marinomonas</taxon>
    </lineage>
</organism>
<gene>
    <name evidence="1" type="ordered locus">Mar181_1550</name>
</gene>
<dbReference type="EMBL" id="CP002771">
    <property type="protein sequence ID" value="AEF54591.1"/>
    <property type="molecule type" value="Genomic_DNA"/>
</dbReference>
<dbReference type="RefSeq" id="WP_013796066.1">
    <property type="nucleotide sequence ID" value="NC_015559.1"/>
</dbReference>
<dbReference type="Proteomes" id="UP000009230">
    <property type="component" value="Chromosome"/>
</dbReference>
<dbReference type="OrthoDB" id="5525900at2"/>
<dbReference type="AlphaFoldDB" id="F6CYI2"/>
<accession>F6CYI2</accession>
<dbReference type="HOGENOM" id="CLU_1851007_0_0_6"/>
<name>F6CYI2_MARPP</name>
<keyword evidence="2" id="KW-1185">Reference proteome</keyword>
<dbReference type="STRING" id="491952.Mar181_1550"/>
<reference evidence="1 2" key="1">
    <citation type="journal article" date="2012" name="Stand. Genomic Sci.">
        <title>Complete genome sequence of Marinomonas posidonica type strain (IVIA-Po-181(T)).</title>
        <authorList>
            <person name="Lucas-Elio P."/>
            <person name="Goodwin L."/>
            <person name="Woyke T."/>
            <person name="Pitluck S."/>
            <person name="Nolan M."/>
            <person name="Kyrpides N.C."/>
            <person name="Detter J.C."/>
            <person name="Copeland A."/>
            <person name="Lu M."/>
            <person name="Bruce D."/>
            <person name="Detter C."/>
            <person name="Tapia R."/>
            <person name="Han S."/>
            <person name="Land M.L."/>
            <person name="Ivanova N."/>
            <person name="Mikhailova N."/>
            <person name="Johnston A.W."/>
            <person name="Sanchez-Amat A."/>
        </authorList>
    </citation>
    <scope>NUCLEOTIDE SEQUENCE [LARGE SCALE GENOMIC DNA]</scope>
    <source>
        <strain evidence="2">CECT 7376 / NCIMB 14433 / IVIA-Po-181</strain>
    </source>
</reference>
<protein>
    <submittedName>
        <fullName evidence="1">Uncharacterized protein</fullName>
    </submittedName>
</protein>
<evidence type="ECO:0000313" key="1">
    <source>
        <dbReference type="EMBL" id="AEF54591.1"/>
    </source>
</evidence>
<sequence length="138" mass="15004">MKIWKKVAISLAAVVVGVPLAIAGLFIYGTSGMCGNEIYSEVLSPNEKHKVVVFQRDCGATTGFSTQISIIESDDELENESGNIYIIDGHPKDVSPSIKWASDTELRIERRLTGSEYKAETSLGFLKKIKVTYSAGSS</sequence>
<dbReference type="KEGG" id="mpc:Mar181_1550"/>
<dbReference type="eggNOG" id="ENOG5033C5W">
    <property type="taxonomic scope" value="Bacteria"/>
</dbReference>
<proteinExistence type="predicted"/>